<feature type="region of interest" description="Disordered" evidence="16">
    <location>
        <begin position="125"/>
        <end position="169"/>
    </location>
</feature>
<keyword evidence="20" id="KW-1185">Reference proteome</keyword>
<keyword evidence="10" id="KW-0326">Glycosidase</keyword>
<comment type="caution">
    <text evidence="19">The sequence shown here is derived from an EMBL/GenBank/DDBJ whole genome shotgun (WGS) entry which is preliminary data.</text>
</comment>
<protein>
    <recommendedName>
        <fullName evidence="14">glucan 1,3-beta-glucosidase</fullName>
        <ecNumber evidence="14">3.2.1.58</ecNumber>
    </recommendedName>
    <alternativeName>
        <fullName evidence="15">Exo-1,3-beta-glucanase D</fullName>
    </alternativeName>
</protein>
<dbReference type="InterPro" id="IPR017853">
    <property type="entry name" value="GH"/>
</dbReference>
<comment type="similarity">
    <text evidence="2">Belongs to the glycosyl hydrolase 5 (cellulase A) family.</text>
</comment>
<dbReference type="GO" id="GO:0004338">
    <property type="term" value="F:glucan exo-1,3-beta-glucosidase activity"/>
    <property type="evidence" value="ECO:0007669"/>
    <property type="project" value="UniProtKB-EC"/>
</dbReference>
<reference evidence="19 20" key="1">
    <citation type="journal article" date="2017" name="Mol. Ecol.">
        <title>Comparative and population genomic landscape of Phellinus noxius: A hypervariable fungus causing root rot in trees.</title>
        <authorList>
            <person name="Chung C.L."/>
            <person name="Lee T.J."/>
            <person name="Akiba M."/>
            <person name="Lee H.H."/>
            <person name="Kuo T.H."/>
            <person name="Liu D."/>
            <person name="Ke H.M."/>
            <person name="Yokoi T."/>
            <person name="Roa M.B."/>
            <person name="Lu M.J."/>
            <person name="Chang Y.Y."/>
            <person name="Ann P.J."/>
            <person name="Tsai J.N."/>
            <person name="Chen C.Y."/>
            <person name="Tzean S.S."/>
            <person name="Ota Y."/>
            <person name="Hattori T."/>
            <person name="Sahashi N."/>
            <person name="Liou R.F."/>
            <person name="Kikuchi T."/>
            <person name="Tsai I.J."/>
        </authorList>
    </citation>
    <scope>NUCLEOTIDE SEQUENCE [LARGE SCALE GENOMIC DNA]</scope>
    <source>
        <strain evidence="19 20">FFPRI411160</strain>
    </source>
</reference>
<name>A0A286UUA8_9AGAM</name>
<dbReference type="AlphaFoldDB" id="A0A286UUA8"/>
<evidence type="ECO:0000256" key="14">
    <source>
        <dbReference type="ARBA" id="ARBA00038929"/>
    </source>
</evidence>
<evidence type="ECO:0000256" key="17">
    <source>
        <dbReference type="SAM" id="Phobius"/>
    </source>
</evidence>
<evidence type="ECO:0000256" key="4">
    <source>
        <dbReference type="ARBA" id="ARBA00022692"/>
    </source>
</evidence>
<evidence type="ECO:0000313" key="20">
    <source>
        <dbReference type="Proteomes" id="UP000217199"/>
    </source>
</evidence>
<dbReference type="GO" id="GO:0005886">
    <property type="term" value="C:plasma membrane"/>
    <property type="evidence" value="ECO:0007669"/>
    <property type="project" value="UniProtKB-SubCell"/>
</dbReference>
<dbReference type="EC" id="3.2.1.58" evidence="14"/>
<evidence type="ECO:0000256" key="2">
    <source>
        <dbReference type="ARBA" id="ARBA00005641"/>
    </source>
</evidence>
<feature type="compositionally biased region" description="Low complexity" evidence="16">
    <location>
        <begin position="125"/>
        <end position="139"/>
    </location>
</feature>
<evidence type="ECO:0000256" key="16">
    <source>
        <dbReference type="SAM" id="MobiDB-lite"/>
    </source>
</evidence>
<evidence type="ECO:0000256" key="8">
    <source>
        <dbReference type="ARBA" id="ARBA00023136"/>
    </source>
</evidence>
<keyword evidence="7 17" id="KW-1133">Transmembrane helix</keyword>
<dbReference type="Gene3D" id="3.20.20.80">
    <property type="entry name" value="Glycosidases"/>
    <property type="match status" value="1"/>
</dbReference>
<dbReference type="EMBL" id="NBII01000001">
    <property type="protein sequence ID" value="PAV23092.1"/>
    <property type="molecule type" value="Genomic_DNA"/>
</dbReference>
<dbReference type="PANTHER" id="PTHR31297">
    <property type="entry name" value="GLUCAN ENDO-1,6-BETA-GLUCOSIDASE B"/>
    <property type="match status" value="1"/>
</dbReference>
<dbReference type="FunCoup" id="A0A286UUA8">
    <property type="interactions" value="26"/>
</dbReference>
<comment type="subcellular location">
    <subcellularLocation>
        <location evidence="1">Cell membrane</location>
        <topology evidence="1">Single-pass type II membrane protein</topology>
    </subcellularLocation>
</comment>
<keyword evidence="6" id="KW-0735">Signal-anchor</keyword>
<dbReference type="Pfam" id="PF00150">
    <property type="entry name" value="Cellulase"/>
    <property type="match status" value="1"/>
</dbReference>
<keyword evidence="3" id="KW-1003">Cell membrane</keyword>
<keyword evidence="5 19" id="KW-0378">Hydrolase</keyword>
<evidence type="ECO:0000256" key="13">
    <source>
        <dbReference type="ARBA" id="ARBA00037126"/>
    </source>
</evidence>
<evidence type="ECO:0000259" key="18">
    <source>
        <dbReference type="Pfam" id="PF00150"/>
    </source>
</evidence>
<sequence>MSNNPFRDSAAASSDVQLNVALTIPLPEGMDSARESVVSDVDANSTRGITAAPAALSGVTPVTSGPSSVDAEKNGAQVLADGPTSADRSANGSKKRRRFLGLGVVAALVIIAAAVAIPVGVVVGRRNSNKSTSGSTSDGDGSGLNPAGTDDPPNVAVTTGGDGSTVTTEDGQTFVYNNKFGGFWVSDPQNPFNNNAQPNSWTPALNTSWTWGKDHVYGVNLGGWFVLEPFITPTLYQKYSSLPAVDEWTLSQAMAADTSEGGGLSQLEQHYDTFITEQDIAEIAGAGLNWIRVPVPFWAIDRWNTTSSDPEPFLERTCWKYILRLFRWARKYGLRINLDLHTTPGSQNGYNHSGKFGQVNFLNGVMGFANAQRMLDYIRVFTEFISQDEYKDLIPMFGIINEPLVQTIGVDTMSSFYLRAHDMIREITGTGAGNGPFISIHDGFTGPARWADFLPGSDRINLDWHPYFAFDGSANTDPVGTYPAKACTWGSVINDSQSNFGVTVAGEFSNGINDCGLFVRGVSSGGSSTPAMYGGDCSLWEDSTQWNQTIKDGLRDFALASMDALQNWFFWTWKIGNSTAGTVQAPLWSYKAGLDGGWMPTDPREAVGKCAELGASGDTFVGTYSAWQTGGAGAGTIAASARASFTAWPPAQISNVDDVSLVPTYTATGTISTLPPDQFTAAPKTLSVGDGWANSGDTTGAITTASGCSYPDPWDATDAVLPVTTCGGGVARRSLVTPPPSL</sequence>
<evidence type="ECO:0000256" key="5">
    <source>
        <dbReference type="ARBA" id="ARBA00022801"/>
    </source>
</evidence>
<dbReference type="STRING" id="2282107.A0A286UUA8"/>
<evidence type="ECO:0000256" key="3">
    <source>
        <dbReference type="ARBA" id="ARBA00022475"/>
    </source>
</evidence>
<dbReference type="SUPFAM" id="SSF51445">
    <property type="entry name" value="(Trans)glycosidases"/>
    <property type="match status" value="1"/>
</dbReference>
<dbReference type="Proteomes" id="UP000217199">
    <property type="component" value="Unassembled WGS sequence"/>
</dbReference>
<evidence type="ECO:0000256" key="12">
    <source>
        <dbReference type="ARBA" id="ARBA00036824"/>
    </source>
</evidence>
<proteinExistence type="inferred from homology"/>
<organism evidence="19 20">
    <name type="scientific">Pyrrhoderma noxium</name>
    <dbReference type="NCBI Taxonomy" id="2282107"/>
    <lineage>
        <taxon>Eukaryota</taxon>
        <taxon>Fungi</taxon>
        <taxon>Dikarya</taxon>
        <taxon>Basidiomycota</taxon>
        <taxon>Agaricomycotina</taxon>
        <taxon>Agaricomycetes</taxon>
        <taxon>Hymenochaetales</taxon>
        <taxon>Hymenochaetaceae</taxon>
        <taxon>Pyrrhoderma</taxon>
    </lineage>
</organism>
<evidence type="ECO:0000256" key="15">
    <source>
        <dbReference type="ARBA" id="ARBA00041260"/>
    </source>
</evidence>
<dbReference type="GO" id="GO:0005576">
    <property type="term" value="C:extracellular region"/>
    <property type="evidence" value="ECO:0007669"/>
    <property type="project" value="TreeGrafter"/>
</dbReference>
<evidence type="ECO:0000256" key="1">
    <source>
        <dbReference type="ARBA" id="ARBA00004401"/>
    </source>
</evidence>
<keyword evidence="4 17" id="KW-0812">Transmembrane</keyword>
<comment type="catalytic activity">
    <reaction evidence="12">
        <text>Successive hydrolysis of beta-D-glucose units from the non-reducing ends of (1-&gt;3)-beta-D-glucans, releasing alpha-glucose.</text>
        <dbReference type="EC" id="3.2.1.58"/>
    </reaction>
</comment>
<evidence type="ECO:0000256" key="7">
    <source>
        <dbReference type="ARBA" id="ARBA00022989"/>
    </source>
</evidence>
<evidence type="ECO:0000256" key="11">
    <source>
        <dbReference type="ARBA" id="ARBA00023316"/>
    </source>
</evidence>
<dbReference type="InterPro" id="IPR050386">
    <property type="entry name" value="Glycosyl_hydrolase_5"/>
</dbReference>
<feature type="domain" description="Glycoside hydrolase family 5" evidence="18">
    <location>
        <begin position="264"/>
        <end position="508"/>
    </location>
</feature>
<dbReference type="GO" id="GO:0009986">
    <property type="term" value="C:cell surface"/>
    <property type="evidence" value="ECO:0007669"/>
    <property type="project" value="TreeGrafter"/>
</dbReference>
<feature type="transmembrane region" description="Helical" evidence="17">
    <location>
        <begin position="99"/>
        <end position="123"/>
    </location>
</feature>
<gene>
    <name evidence="19" type="ORF">PNOK_0015900</name>
</gene>
<dbReference type="OrthoDB" id="62120at2759"/>
<dbReference type="GO" id="GO:0071555">
    <property type="term" value="P:cell wall organization"/>
    <property type="evidence" value="ECO:0007669"/>
    <property type="project" value="UniProtKB-KW"/>
</dbReference>
<evidence type="ECO:0000256" key="6">
    <source>
        <dbReference type="ARBA" id="ARBA00022968"/>
    </source>
</evidence>
<dbReference type="PANTHER" id="PTHR31297:SF34">
    <property type="entry name" value="GLUCAN 1,3-BETA-GLUCOSIDASE 2"/>
    <property type="match status" value="1"/>
</dbReference>
<accession>A0A286UUA8</accession>
<evidence type="ECO:0000256" key="9">
    <source>
        <dbReference type="ARBA" id="ARBA00023180"/>
    </source>
</evidence>
<comment type="function">
    <text evidence="13">Glucosidase involved in the degradation of cellulosic biomass. Active on lichenan.</text>
</comment>
<dbReference type="InParanoid" id="A0A286UUA8"/>
<keyword evidence="8 17" id="KW-0472">Membrane</keyword>
<evidence type="ECO:0000256" key="10">
    <source>
        <dbReference type="ARBA" id="ARBA00023295"/>
    </source>
</evidence>
<evidence type="ECO:0000313" key="19">
    <source>
        <dbReference type="EMBL" id="PAV23092.1"/>
    </source>
</evidence>
<dbReference type="InterPro" id="IPR001547">
    <property type="entry name" value="Glyco_hydro_5"/>
</dbReference>
<dbReference type="GO" id="GO:0009251">
    <property type="term" value="P:glucan catabolic process"/>
    <property type="evidence" value="ECO:0007669"/>
    <property type="project" value="TreeGrafter"/>
</dbReference>
<keyword evidence="9" id="KW-0325">Glycoprotein</keyword>
<keyword evidence="11" id="KW-0961">Cell wall biogenesis/degradation</keyword>